<dbReference type="AlphaFoldDB" id="A0A1T4UPJ8"/>
<sequence length="150" mass="17460">MSQLLKNTPSEVSNYLKSMDSYDDPCFMLISLEKDITPFIDMIETEVDSEKPYDKTSIQLTEKLYFISLDCTYETMLNILAKLHKGMNELKMNIHISVFRHNCLGEPEQTFLWCGMLLNEVKEEFGGNSGHKVNDFQDRQNWPGIKKYMA</sequence>
<proteinExistence type="predicted"/>
<gene>
    <name evidence="1" type="ORF">CZ814_03525</name>
</gene>
<dbReference type="Proteomes" id="UP000191116">
    <property type="component" value="Unassembled WGS sequence"/>
</dbReference>
<organism evidence="1 2">
    <name type="scientific">Photobacterium toruni</name>
    <dbReference type="NCBI Taxonomy" id="1935446"/>
    <lineage>
        <taxon>Bacteria</taxon>
        <taxon>Pseudomonadati</taxon>
        <taxon>Pseudomonadota</taxon>
        <taxon>Gammaproteobacteria</taxon>
        <taxon>Vibrionales</taxon>
        <taxon>Vibrionaceae</taxon>
        <taxon>Photobacterium</taxon>
    </lineage>
</organism>
<accession>A0A1T4UPJ8</accession>
<reference evidence="1 2" key="1">
    <citation type="submission" date="2017-02" db="EMBL/GenBank/DDBJ databases">
        <authorList>
            <person name="Peterson S.W."/>
        </authorList>
    </citation>
    <scope>NUCLEOTIDE SEQUENCE [LARGE SCALE GENOMIC DNA]</scope>
    <source>
        <strain evidence="1 2">CECT 9189</strain>
    </source>
</reference>
<name>A0A1T4UPJ8_9GAMM</name>
<evidence type="ECO:0000313" key="1">
    <source>
        <dbReference type="EMBL" id="SKA54672.1"/>
    </source>
</evidence>
<protein>
    <submittedName>
        <fullName evidence="1">Uncharacterized protein</fullName>
    </submittedName>
</protein>
<dbReference type="OrthoDB" id="5836651at2"/>
<dbReference type="EMBL" id="FUWP01000028">
    <property type="protein sequence ID" value="SKA54672.1"/>
    <property type="molecule type" value="Genomic_DNA"/>
</dbReference>
<evidence type="ECO:0000313" key="2">
    <source>
        <dbReference type="Proteomes" id="UP000191116"/>
    </source>
</evidence>
<dbReference type="RefSeq" id="WP_080176225.1">
    <property type="nucleotide sequence ID" value="NZ_AP024854.1"/>
</dbReference>